<dbReference type="Pfam" id="PF00107">
    <property type="entry name" value="ADH_zinc_N"/>
    <property type="match status" value="1"/>
</dbReference>
<dbReference type="InterPro" id="IPR036291">
    <property type="entry name" value="NAD(P)-bd_dom_sf"/>
</dbReference>
<dbReference type="Gene3D" id="3.40.50.720">
    <property type="entry name" value="NAD(P)-binding Rossmann-like Domain"/>
    <property type="match status" value="1"/>
</dbReference>
<dbReference type="InterPro" id="IPR013154">
    <property type="entry name" value="ADH-like_N"/>
</dbReference>
<evidence type="ECO:0000256" key="6">
    <source>
        <dbReference type="RuleBase" id="RU361277"/>
    </source>
</evidence>
<dbReference type="InterPro" id="IPR002328">
    <property type="entry name" value="ADH_Zn_CS"/>
</dbReference>
<reference evidence="9" key="1">
    <citation type="submission" date="2023-07" db="EMBL/GenBank/DDBJ databases">
        <title>30 novel species of actinomycetes from the DSMZ collection.</title>
        <authorList>
            <person name="Nouioui I."/>
        </authorList>
    </citation>
    <scope>NUCLEOTIDE SEQUENCE [LARGE SCALE GENOMIC DNA]</scope>
    <source>
        <strain evidence="9">DSM 45834</strain>
    </source>
</reference>
<sequence>MALGTAVAEEDIISQPTMRAAVLDEPGTALRVETIGKPEPRVGEVLLQVTACGVCATDLHVIKGEVGFPTPCVLGHEVSGVVEAVGAGVVTCAPGDPVVAAFLMPCGFCRSCARGRDDLCETFFGLNRVRGTLYDGTTRLYRTDGSPLAMYSMGGLAEYAVVPATAVFPVPIDLNLEAAAVLGCAVLTAYGAVAHGAPVRPGDRVAVVAVGGIGQNIVQMARAFGAVQIIAVGRGQAKLDVAKRMGATDTVDSRATDPVERVRELTGGDGVDVAFEALGRPETFQQSLAMVREGGTMVAVGIADGAATAAVGITHVVRRSIRLVGSYGGRTRTDMPALIRLIEAGAVTVDAQISTRVPLDDAGRVYEALDRGEVVGRALVVP</sequence>
<evidence type="ECO:0000259" key="7">
    <source>
        <dbReference type="SMART" id="SM00829"/>
    </source>
</evidence>
<evidence type="ECO:0000256" key="4">
    <source>
        <dbReference type="ARBA" id="ARBA00022833"/>
    </source>
</evidence>
<name>A0ABU2N7R4_9PSEU</name>
<proteinExistence type="inferred from homology"/>
<evidence type="ECO:0000256" key="3">
    <source>
        <dbReference type="ARBA" id="ARBA00022723"/>
    </source>
</evidence>
<evidence type="ECO:0000256" key="5">
    <source>
        <dbReference type="ARBA" id="ARBA00023002"/>
    </source>
</evidence>
<dbReference type="RefSeq" id="WP_311556010.1">
    <property type="nucleotide sequence ID" value="NZ_JAVREJ010000005.1"/>
</dbReference>
<evidence type="ECO:0000256" key="1">
    <source>
        <dbReference type="ARBA" id="ARBA00001947"/>
    </source>
</evidence>
<dbReference type="InterPro" id="IPR013149">
    <property type="entry name" value="ADH-like_C"/>
</dbReference>
<keyword evidence="9" id="KW-1185">Reference proteome</keyword>
<feature type="domain" description="Enoyl reductase (ER)" evidence="7">
    <location>
        <begin position="27"/>
        <end position="380"/>
    </location>
</feature>
<dbReference type="InterPro" id="IPR020843">
    <property type="entry name" value="ER"/>
</dbReference>
<comment type="similarity">
    <text evidence="2 6">Belongs to the zinc-containing alcohol dehydrogenase family.</text>
</comment>
<comment type="caution">
    <text evidence="8">The sequence shown here is derived from an EMBL/GenBank/DDBJ whole genome shotgun (WGS) entry which is preliminary data.</text>
</comment>
<evidence type="ECO:0000313" key="9">
    <source>
        <dbReference type="Proteomes" id="UP001183202"/>
    </source>
</evidence>
<keyword evidence="4 6" id="KW-0862">Zinc</keyword>
<dbReference type="SUPFAM" id="SSF51735">
    <property type="entry name" value="NAD(P)-binding Rossmann-fold domains"/>
    <property type="match status" value="1"/>
</dbReference>
<dbReference type="SUPFAM" id="SSF50129">
    <property type="entry name" value="GroES-like"/>
    <property type="match status" value="1"/>
</dbReference>
<evidence type="ECO:0000313" key="8">
    <source>
        <dbReference type="EMBL" id="MDT0349982.1"/>
    </source>
</evidence>
<dbReference type="InterPro" id="IPR011032">
    <property type="entry name" value="GroES-like_sf"/>
</dbReference>
<dbReference type="PROSITE" id="PS00059">
    <property type="entry name" value="ADH_ZINC"/>
    <property type="match status" value="1"/>
</dbReference>
<comment type="cofactor">
    <cofactor evidence="1 6">
        <name>Zn(2+)</name>
        <dbReference type="ChEBI" id="CHEBI:29105"/>
    </cofactor>
</comment>
<dbReference type="Proteomes" id="UP001183202">
    <property type="component" value="Unassembled WGS sequence"/>
</dbReference>
<evidence type="ECO:0000256" key="2">
    <source>
        <dbReference type="ARBA" id="ARBA00008072"/>
    </source>
</evidence>
<gene>
    <name evidence="8" type="ORF">RM445_10650</name>
</gene>
<keyword evidence="5" id="KW-0560">Oxidoreductase</keyword>
<protein>
    <submittedName>
        <fullName evidence="8">Zinc-binding dehydrogenase</fullName>
    </submittedName>
</protein>
<accession>A0ABU2N7R4</accession>
<dbReference type="Gene3D" id="3.90.180.10">
    <property type="entry name" value="Medium-chain alcohol dehydrogenases, catalytic domain"/>
    <property type="match status" value="1"/>
</dbReference>
<dbReference type="SMART" id="SM00829">
    <property type="entry name" value="PKS_ER"/>
    <property type="match status" value="1"/>
</dbReference>
<keyword evidence="3 6" id="KW-0479">Metal-binding</keyword>
<dbReference type="Pfam" id="PF08240">
    <property type="entry name" value="ADH_N"/>
    <property type="match status" value="1"/>
</dbReference>
<organism evidence="8 9">
    <name type="scientific">Pseudonocardia charpentierae</name>
    <dbReference type="NCBI Taxonomy" id="3075545"/>
    <lineage>
        <taxon>Bacteria</taxon>
        <taxon>Bacillati</taxon>
        <taxon>Actinomycetota</taxon>
        <taxon>Actinomycetes</taxon>
        <taxon>Pseudonocardiales</taxon>
        <taxon>Pseudonocardiaceae</taxon>
        <taxon>Pseudonocardia</taxon>
    </lineage>
</organism>
<dbReference type="PANTHER" id="PTHR43350:SF2">
    <property type="entry name" value="GROES-LIKE ZINC-BINDING ALCOHOL DEHYDROGENASE FAMILY PROTEIN"/>
    <property type="match status" value="1"/>
</dbReference>
<dbReference type="PANTHER" id="PTHR43350">
    <property type="entry name" value="NAD-DEPENDENT ALCOHOL DEHYDROGENASE"/>
    <property type="match status" value="1"/>
</dbReference>
<dbReference type="EMBL" id="JAVREJ010000005">
    <property type="protein sequence ID" value="MDT0349982.1"/>
    <property type="molecule type" value="Genomic_DNA"/>
</dbReference>